<feature type="region of interest" description="Disordered" evidence="1">
    <location>
        <begin position="64"/>
        <end position="86"/>
    </location>
</feature>
<reference evidence="2 3" key="1">
    <citation type="submission" date="2023-02" db="EMBL/GenBank/DDBJ databases">
        <title>LHISI_Scaffold_Assembly.</title>
        <authorList>
            <person name="Stuart O.P."/>
            <person name="Cleave R."/>
            <person name="Magrath M.J.L."/>
            <person name="Mikheyev A.S."/>
        </authorList>
    </citation>
    <scope>NUCLEOTIDE SEQUENCE [LARGE SCALE GENOMIC DNA]</scope>
    <source>
        <strain evidence="2">Daus_M_001</strain>
        <tissue evidence="2">Leg muscle</tissue>
    </source>
</reference>
<evidence type="ECO:0000313" key="2">
    <source>
        <dbReference type="EMBL" id="KAJ8895241.1"/>
    </source>
</evidence>
<evidence type="ECO:0000313" key="3">
    <source>
        <dbReference type="Proteomes" id="UP001159363"/>
    </source>
</evidence>
<evidence type="ECO:0000256" key="1">
    <source>
        <dbReference type="SAM" id="MobiDB-lite"/>
    </source>
</evidence>
<protein>
    <submittedName>
        <fullName evidence="2">Uncharacterized protein</fullName>
    </submittedName>
</protein>
<gene>
    <name evidence="2" type="ORF">PR048_000566</name>
</gene>
<keyword evidence="3" id="KW-1185">Reference proteome</keyword>
<dbReference type="EMBL" id="JARBHB010000001">
    <property type="protein sequence ID" value="KAJ8895241.1"/>
    <property type="molecule type" value="Genomic_DNA"/>
</dbReference>
<organism evidence="2 3">
    <name type="scientific">Dryococelus australis</name>
    <dbReference type="NCBI Taxonomy" id="614101"/>
    <lineage>
        <taxon>Eukaryota</taxon>
        <taxon>Metazoa</taxon>
        <taxon>Ecdysozoa</taxon>
        <taxon>Arthropoda</taxon>
        <taxon>Hexapoda</taxon>
        <taxon>Insecta</taxon>
        <taxon>Pterygota</taxon>
        <taxon>Neoptera</taxon>
        <taxon>Polyneoptera</taxon>
        <taxon>Phasmatodea</taxon>
        <taxon>Verophasmatodea</taxon>
        <taxon>Anareolatae</taxon>
        <taxon>Phasmatidae</taxon>
        <taxon>Eurycanthinae</taxon>
        <taxon>Dryococelus</taxon>
    </lineage>
</organism>
<comment type="caution">
    <text evidence="2">The sequence shown here is derived from an EMBL/GenBank/DDBJ whole genome shotgun (WGS) entry which is preliminary data.</text>
</comment>
<sequence length="579" mass="64102">MFSSCSARPVASSHYGGSIVKLIKAKAVRDSCVKRKRSLDSELVKRLGRIFRANESEVSAGMKCRGKREVPEKTRRPAASSGTIPTCENPGATPSAVLLLGSNLVPHNSLSTAIPRRHKYSDILPSFTVLESTPDSTTEEVAVFPKVELFLVTFPLTLTTYACVTLETLILYITRSGPLVSCRIRVIVERARRYDKQSSRHRALSRRTACCPCSSCERRQIATEQYWCRKLPLVFRSLSLTPGRERETDIGPQGGRVLRGQSGNYCSLYREQPLTLIDFETKLWDEVLFAAQGAPSSLQDLALQTSDIPSRMGMLDGKKRGSSFPTQVRARANASVDPFQIKNKQGIVGVEVRVLMLVIWNAPFCLSILKLPSTKKKGPATAVSLATRIRDTATLVRGTPHLPISTKTPRRRYRHPICCLRNALNHHRVRRIILQPPSSTRPKPVFGGVKCRVDIGYSRTLGATRDLEKFLGDGLRPYKYRPQLDCRQSLVEAIWLSVGCEVQCGRLRDDGGQRVRGVNGREGVKPDELRLLCTREPEISGVCDAPRAMSCSARLAGAAASCRRGPQLATPPRVTSRDV</sequence>
<proteinExistence type="predicted"/>
<dbReference type="Proteomes" id="UP001159363">
    <property type="component" value="Chromosome 1"/>
</dbReference>
<accession>A0ABQ9IF14</accession>
<name>A0ABQ9IF14_9NEOP</name>